<dbReference type="EMBL" id="VAJI01000011">
    <property type="protein sequence ID" value="TRB37693.1"/>
    <property type="molecule type" value="Genomic_DNA"/>
</dbReference>
<dbReference type="InterPro" id="IPR036390">
    <property type="entry name" value="WH_DNA-bd_sf"/>
</dbReference>
<evidence type="ECO:0000313" key="11">
    <source>
        <dbReference type="Proteomes" id="UP000318394"/>
    </source>
</evidence>
<accession>A0A249A3A7</accession>
<dbReference type="GO" id="GO:0003700">
    <property type="term" value="F:DNA-binding transcription factor activity"/>
    <property type="evidence" value="ECO:0007669"/>
    <property type="project" value="InterPro"/>
</dbReference>
<dbReference type="Gene3D" id="3.40.190.290">
    <property type="match status" value="1"/>
</dbReference>
<dbReference type="GeneID" id="67370242"/>
<evidence type="ECO:0000256" key="3">
    <source>
        <dbReference type="ARBA" id="ARBA00023125"/>
    </source>
</evidence>
<dbReference type="SUPFAM" id="SSF46785">
    <property type="entry name" value="Winged helix' DNA-binding domain"/>
    <property type="match status" value="1"/>
</dbReference>
<evidence type="ECO:0000256" key="1">
    <source>
        <dbReference type="ARBA" id="ARBA00009437"/>
    </source>
</evidence>
<dbReference type="InterPro" id="IPR000847">
    <property type="entry name" value="LysR_HTH_N"/>
</dbReference>
<reference evidence="10 11" key="2">
    <citation type="journal article" date="2019" name="Vet. Microbiol.">
        <title>Genetic characterization of susceptible and multi-drug resistant Mannheimia haemolytica isolated from high-risk stocker calves prior to and after antimicrobial metaphylaxis.</title>
        <authorList>
            <person name="Snyder E.R."/>
            <person name="Alvarez-Narvaez S."/>
            <person name="Credille B.C."/>
        </authorList>
    </citation>
    <scope>NUCLEOTIDE SEQUENCE [LARGE SCALE GENOMIC DNA]</scope>
    <source>
        <strain evidence="8 10">UGA-R5-128-1</strain>
        <strain evidence="7 11">UGA-R7-163-1</strain>
    </source>
</reference>
<dbReference type="PANTHER" id="PTHR30126:SF2">
    <property type="entry name" value="HTH-TYPE TRANSCRIPTIONAL REGULATOR YJIE"/>
    <property type="match status" value="1"/>
</dbReference>
<dbReference type="STRING" id="75985.WC39_12940"/>
<organism evidence="8 10">
    <name type="scientific">Mannheimia haemolytica</name>
    <name type="common">Pasteurella haemolytica</name>
    <dbReference type="NCBI Taxonomy" id="75985"/>
    <lineage>
        <taxon>Bacteria</taxon>
        <taxon>Pseudomonadati</taxon>
        <taxon>Pseudomonadota</taxon>
        <taxon>Gammaproteobacteria</taxon>
        <taxon>Pasteurellales</taxon>
        <taxon>Pasteurellaceae</taxon>
        <taxon>Mannheimia</taxon>
    </lineage>
</organism>
<feature type="domain" description="HTH lysR-type" evidence="5">
    <location>
        <begin position="4"/>
        <end position="61"/>
    </location>
</feature>
<keyword evidence="4" id="KW-0804">Transcription</keyword>
<keyword evidence="2" id="KW-0805">Transcription regulation</keyword>
<dbReference type="Proteomes" id="UP000318394">
    <property type="component" value="Unassembled WGS sequence"/>
</dbReference>
<sequence length="304" mass="35183">MKNIETKWLEDFLTLEECRHFSQAAEKRNLSQSAFSRRILALEEVVGVKLFDRTSIPLQLTEQGKLFHSQTRNLLQQLQNNLDELLGHNCNLPNIKFAAAHSLSLSIMPKLIKKLSQTNENFIYSVEAIDVDQTVNTLIEGKSDFIFSFYDEKLMQPPFMSLEIMQSKLYPISPIDITGSALFSLNDKNIPLLNYTPNSYMGRLVNRKLANTIQLKTKTKFISSMSELLKNMVLNHQGIAWLPEYSISEELHNKKVIILDKNELVIPIKSYIYRMNTRLNNAAERFWNNLQNIQFINEDILNKP</sequence>
<dbReference type="OrthoDB" id="6971749at2"/>
<keyword evidence="11" id="KW-1185">Reference proteome</keyword>
<dbReference type="CDD" id="cd05466">
    <property type="entry name" value="PBP2_LTTR_substrate"/>
    <property type="match status" value="1"/>
</dbReference>
<comment type="similarity">
    <text evidence="1">Belongs to the LysR transcriptional regulatory family.</text>
</comment>
<evidence type="ECO:0000256" key="2">
    <source>
        <dbReference type="ARBA" id="ARBA00023015"/>
    </source>
</evidence>
<evidence type="ECO:0000313" key="8">
    <source>
        <dbReference type="EMBL" id="TRB74633.1"/>
    </source>
</evidence>
<dbReference type="GO" id="GO:0000976">
    <property type="term" value="F:transcription cis-regulatory region binding"/>
    <property type="evidence" value="ECO:0007669"/>
    <property type="project" value="TreeGrafter"/>
</dbReference>
<dbReference type="RefSeq" id="WP_006250010.1">
    <property type="nucleotide sequence ID" value="NZ_CP011098.1"/>
</dbReference>
<evidence type="ECO:0000256" key="4">
    <source>
        <dbReference type="ARBA" id="ARBA00023163"/>
    </source>
</evidence>
<name>A0A249A3A7_MANHA</name>
<evidence type="ECO:0000259" key="5">
    <source>
        <dbReference type="PROSITE" id="PS50931"/>
    </source>
</evidence>
<dbReference type="PROSITE" id="PS50931">
    <property type="entry name" value="HTH_LYSR"/>
    <property type="match status" value="1"/>
</dbReference>
<protein>
    <submittedName>
        <fullName evidence="8">Hypochlorite stress DNA-binding transcriptional regulator HypT</fullName>
    </submittedName>
    <submittedName>
        <fullName evidence="6">Quorum-sensing regulator protein D</fullName>
    </submittedName>
</protein>
<dbReference type="InterPro" id="IPR005119">
    <property type="entry name" value="LysR_subst-bd"/>
</dbReference>
<dbReference type="AlphaFoldDB" id="A0A249A3A7"/>
<dbReference type="EMBL" id="UGPN01000002">
    <property type="protein sequence ID" value="STY59940.1"/>
    <property type="molecule type" value="Genomic_DNA"/>
</dbReference>
<gene>
    <name evidence="8" type="primary">hypT</name>
    <name evidence="8" type="synonym">qseD</name>
    <name evidence="8" type="ORF">FEA53_07470</name>
    <name evidence="7" type="ORF">FEB89_07025</name>
    <name evidence="6" type="ORF">NCTC10638_01132</name>
</gene>
<dbReference type="Proteomes" id="UP000254802">
    <property type="component" value="Unassembled WGS sequence"/>
</dbReference>
<proteinExistence type="inferred from homology"/>
<evidence type="ECO:0000313" key="7">
    <source>
        <dbReference type="EMBL" id="TRB37693.1"/>
    </source>
</evidence>
<keyword evidence="3 8" id="KW-0238">DNA-binding</keyword>
<dbReference type="SUPFAM" id="SSF53850">
    <property type="entry name" value="Periplasmic binding protein-like II"/>
    <property type="match status" value="1"/>
</dbReference>
<dbReference type="KEGG" id="mhaq:WC39_12940"/>
<dbReference type="NCBIfam" id="NF007488">
    <property type="entry name" value="PRK10082.1"/>
    <property type="match status" value="1"/>
</dbReference>
<dbReference type="PANTHER" id="PTHR30126">
    <property type="entry name" value="HTH-TYPE TRANSCRIPTIONAL REGULATOR"/>
    <property type="match status" value="1"/>
</dbReference>
<evidence type="ECO:0000313" key="10">
    <source>
        <dbReference type="Proteomes" id="UP000315164"/>
    </source>
</evidence>
<dbReference type="Gene3D" id="1.10.10.10">
    <property type="entry name" value="Winged helix-like DNA-binding domain superfamily/Winged helix DNA-binding domain"/>
    <property type="match status" value="1"/>
</dbReference>
<evidence type="ECO:0000313" key="6">
    <source>
        <dbReference type="EMBL" id="STY59940.1"/>
    </source>
</evidence>
<dbReference type="Proteomes" id="UP000315164">
    <property type="component" value="Unassembled WGS sequence"/>
</dbReference>
<dbReference type="EMBL" id="VAJB01000012">
    <property type="protein sequence ID" value="TRB74633.1"/>
    <property type="molecule type" value="Genomic_DNA"/>
</dbReference>
<dbReference type="KEGG" id="mhay:VK67_12945"/>
<dbReference type="InterPro" id="IPR036388">
    <property type="entry name" value="WH-like_DNA-bd_sf"/>
</dbReference>
<reference evidence="6 9" key="1">
    <citation type="submission" date="2018-06" db="EMBL/GenBank/DDBJ databases">
        <authorList>
            <consortium name="Pathogen Informatics"/>
            <person name="Doyle S."/>
        </authorList>
    </citation>
    <scope>NUCLEOTIDE SEQUENCE [LARGE SCALE GENOMIC DNA]</scope>
    <source>
        <strain evidence="6 9">NCTC10638</strain>
    </source>
</reference>
<evidence type="ECO:0000313" key="9">
    <source>
        <dbReference type="Proteomes" id="UP000254802"/>
    </source>
</evidence>
<dbReference type="Pfam" id="PF00126">
    <property type="entry name" value="HTH_1"/>
    <property type="match status" value="1"/>
</dbReference>
<dbReference type="PRINTS" id="PR00039">
    <property type="entry name" value="HTHLYSR"/>
</dbReference>
<dbReference type="Pfam" id="PF03466">
    <property type="entry name" value="LysR_substrate"/>
    <property type="match status" value="1"/>
</dbReference>